<feature type="region of interest" description="Disordered" evidence="1">
    <location>
        <begin position="1"/>
        <end position="67"/>
    </location>
</feature>
<proteinExistence type="predicted"/>
<organism evidence="2 3">
    <name type="scientific">Hermanssonia centrifuga</name>
    <dbReference type="NCBI Taxonomy" id="98765"/>
    <lineage>
        <taxon>Eukaryota</taxon>
        <taxon>Fungi</taxon>
        <taxon>Dikarya</taxon>
        <taxon>Basidiomycota</taxon>
        <taxon>Agaricomycotina</taxon>
        <taxon>Agaricomycetes</taxon>
        <taxon>Polyporales</taxon>
        <taxon>Meruliaceae</taxon>
        <taxon>Hermanssonia</taxon>
    </lineage>
</organism>
<dbReference type="EMBL" id="MLYV02000770">
    <property type="protein sequence ID" value="PSR77870.1"/>
    <property type="molecule type" value="Genomic_DNA"/>
</dbReference>
<name>A0A2R6NVU5_9APHY</name>
<dbReference type="Proteomes" id="UP000186601">
    <property type="component" value="Unassembled WGS sequence"/>
</dbReference>
<gene>
    <name evidence="2" type="ORF">PHLCEN_2v7691</name>
</gene>
<keyword evidence="3" id="KW-1185">Reference proteome</keyword>
<protein>
    <submittedName>
        <fullName evidence="2">Uncharacterized protein</fullName>
    </submittedName>
</protein>
<feature type="non-terminal residue" evidence="2">
    <location>
        <position position="242"/>
    </location>
</feature>
<accession>A0A2R6NVU5</accession>
<evidence type="ECO:0000313" key="2">
    <source>
        <dbReference type="EMBL" id="PSR77870.1"/>
    </source>
</evidence>
<dbReference type="OrthoDB" id="2756261at2759"/>
<dbReference type="AlphaFoldDB" id="A0A2R6NVU5"/>
<comment type="caution">
    <text evidence="2">The sequence shown here is derived from an EMBL/GenBank/DDBJ whole genome shotgun (WGS) entry which is preliminary data.</text>
</comment>
<sequence>MFAQFKSLGRPHRPRALSASAPSSDSSVHRQSVNGGSVPICDDMSDGSCQPDAPRGVTRSREDDAEDAREVKRLKTFGTQVARQVGIPADSLDCFVELEVKQMLITLMARIIALEAEKVCDENEELLRSKKFGRGLAKRVLACLLSPNLSAYVTEVTDHVVNFIRKNPVRFKVPLPVLEDPELVEVLAGLVSVYLTDLRSAIKQKMNSSIKKGQDIATLVARLVYKTNIEMTVSHWIRIAFL</sequence>
<reference evidence="2 3" key="1">
    <citation type="submission" date="2018-02" db="EMBL/GenBank/DDBJ databases">
        <title>Genome sequence of the basidiomycete white-rot fungus Phlebia centrifuga.</title>
        <authorList>
            <person name="Granchi Z."/>
            <person name="Peng M."/>
            <person name="de Vries R.P."/>
            <person name="Hilden K."/>
            <person name="Makela M.R."/>
            <person name="Grigoriev I."/>
            <person name="Riley R."/>
        </authorList>
    </citation>
    <scope>NUCLEOTIDE SEQUENCE [LARGE SCALE GENOMIC DNA]</scope>
    <source>
        <strain evidence="2 3">FBCC195</strain>
    </source>
</reference>
<feature type="compositionally biased region" description="Low complexity" evidence="1">
    <location>
        <begin position="16"/>
        <end position="26"/>
    </location>
</feature>
<evidence type="ECO:0000256" key="1">
    <source>
        <dbReference type="SAM" id="MobiDB-lite"/>
    </source>
</evidence>
<evidence type="ECO:0000313" key="3">
    <source>
        <dbReference type="Proteomes" id="UP000186601"/>
    </source>
</evidence>